<dbReference type="GeneTree" id="ENSGT00940000166913"/>
<dbReference type="GO" id="GO:0007141">
    <property type="term" value="P:male meiosis I"/>
    <property type="evidence" value="ECO:0007669"/>
    <property type="project" value="TreeGrafter"/>
</dbReference>
<dbReference type="Ensembl" id="ENSPMRT00000028530.1">
    <property type="protein sequence ID" value="ENSPMRP00000026891.1"/>
    <property type="gene ID" value="ENSPMRG00000017370.1"/>
</dbReference>
<reference evidence="1" key="3">
    <citation type="submission" date="2025-09" db="UniProtKB">
        <authorList>
            <consortium name="Ensembl"/>
        </authorList>
    </citation>
    <scope>IDENTIFICATION</scope>
</reference>
<dbReference type="OMA" id="ECHEQWR"/>
<keyword evidence="2" id="KW-1185">Reference proteome</keyword>
<evidence type="ECO:0008006" key="3">
    <source>
        <dbReference type="Google" id="ProtNLM"/>
    </source>
</evidence>
<protein>
    <recommendedName>
        <fullName evidence="3">MEIOC protein</fullName>
    </recommendedName>
</protein>
<dbReference type="PANTHER" id="PTHR33861:SF4">
    <property type="entry name" value="MEIOSIS-SPECIFIC COILED-COIL DOMAIN-CONTAINING PROTEIN MEIOC"/>
    <property type="match status" value="1"/>
</dbReference>
<dbReference type="GO" id="GO:0005737">
    <property type="term" value="C:cytoplasm"/>
    <property type="evidence" value="ECO:0007669"/>
    <property type="project" value="TreeGrafter"/>
</dbReference>
<dbReference type="Pfam" id="PF15189">
    <property type="entry name" value="MEIOC"/>
    <property type="match status" value="1"/>
</dbReference>
<sequence length="244" mass="27612">MPNFPPFNPPTFSSPANVAFSPLPFPLSELADLLHYDDLPYLGPFFNKLFCGDLPAQYLAFPPPLNHYRPPKHRSGAANELHSHLEDCYEQWRALEREQADLARNFPGKQVSSSNNAPFSRLPDKPSRVDRLIVDQFREQARVHTLVGKMERLCGHPVHGNISATLRCHLEAICATRARRKDEIVNAANHQRQGISRYNNEKDVLALAVALKDLAFFTRKTRTALWCALQMTLSKTSMNTPIQA</sequence>
<reference evidence="1 2" key="1">
    <citation type="journal article" date="2019" name="Proc. Natl. Acad. Sci. U.S.A.">
        <title>Regulatory changes in pterin and carotenoid genes underlie balanced color polymorphisms in the wall lizard.</title>
        <authorList>
            <person name="Andrade P."/>
            <person name="Pinho C."/>
            <person name="Perez I de Lanuza G."/>
            <person name="Afonso S."/>
            <person name="Brejcha J."/>
            <person name="Rubin C.J."/>
            <person name="Wallerman O."/>
            <person name="Pereira P."/>
            <person name="Sabatino S.J."/>
            <person name="Bellati A."/>
            <person name="Pellitteri-Rosa D."/>
            <person name="Bosakova Z."/>
            <person name="Bunikis I."/>
            <person name="Carretero M.A."/>
            <person name="Feiner N."/>
            <person name="Marsik P."/>
            <person name="Pauperio F."/>
            <person name="Salvi D."/>
            <person name="Soler L."/>
            <person name="While G.M."/>
            <person name="Uller T."/>
            <person name="Font E."/>
            <person name="Andersson L."/>
            <person name="Carneiro M."/>
        </authorList>
    </citation>
    <scope>NUCLEOTIDE SEQUENCE</scope>
</reference>
<organism evidence="1 2">
    <name type="scientific">Podarcis muralis</name>
    <name type="common">Wall lizard</name>
    <name type="synonym">Lacerta muralis</name>
    <dbReference type="NCBI Taxonomy" id="64176"/>
    <lineage>
        <taxon>Eukaryota</taxon>
        <taxon>Metazoa</taxon>
        <taxon>Chordata</taxon>
        <taxon>Craniata</taxon>
        <taxon>Vertebrata</taxon>
        <taxon>Euteleostomi</taxon>
        <taxon>Lepidosauria</taxon>
        <taxon>Squamata</taxon>
        <taxon>Bifurcata</taxon>
        <taxon>Unidentata</taxon>
        <taxon>Episquamata</taxon>
        <taxon>Laterata</taxon>
        <taxon>Lacertibaenia</taxon>
        <taxon>Lacertidae</taxon>
        <taxon>Podarcis</taxon>
    </lineage>
</organism>
<reference evidence="1" key="2">
    <citation type="submission" date="2025-08" db="UniProtKB">
        <authorList>
            <consortium name="Ensembl"/>
        </authorList>
    </citation>
    <scope>IDENTIFICATION</scope>
</reference>
<evidence type="ECO:0000313" key="2">
    <source>
        <dbReference type="Proteomes" id="UP000472272"/>
    </source>
</evidence>
<dbReference type="GO" id="GO:0005634">
    <property type="term" value="C:nucleus"/>
    <property type="evidence" value="ECO:0007669"/>
    <property type="project" value="TreeGrafter"/>
</dbReference>
<dbReference type="GO" id="GO:0007144">
    <property type="term" value="P:female meiosis I"/>
    <property type="evidence" value="ECO:0007669"/>
    <property type="project" value="TreeGrafter"/>
</dbReference>
<dbReference type="AlphaFoldDB" id="A0A670JR55"/>
<evidence type="ECO:0000313" key="1">
    <source>
        <dbReference type="Ensembl" id="ENSPMRP00000026891.1"/>
    </source>
</evidence>
<dbReference type="PANTHER" id="PTHR33861">
    <property type="entry name" value="PROTEIN CBG18333"/>
    <property type="match status" value="1"/>
</dbReference>
<proteinExistence type="predicted"/>
<name>A0A670JR55_PODMU</name>
<dbReference type="Proteomes" id="UP000472272">
    <property type="component" value="Chromosome 12"/>
</dbReference>
<accession>A0A670JR55</accession>
<dbReference type="GO" id="GO:0048255">
    <property type="term" value="P:mRNA stabilization"/>
    <property type="evidence" value="ECO:0007669"/>
    <property type="project" value="TreeGrafter"/>
</dbReference>
<dbReference type="InterPro" id="IPR027963">
    <property type="entry name" value="MEIOC"/>
</dbReference>